<gene>
    <name evidence="2" type="ORF">BE15_22455</name>
</gene>
<protein>
    <submittedName>
        <fullName evidence="2">Uncharacterized protein</fullName>
    </submittedName>
</protein>
<dbReference type="AlphaFoldDB" id="A0A150QNT7"/>
<dbReference type="RefSeq" id="WP_061608483.1">
    <property type="nucleotide sequence ID" value="NZ_JEMA01000477.1"/>
</dbReference>
<keyword evidence="1" id="KW-0732">Signal</keyword>
<proteinExistence type="predicted"/>
<feature type="chain" id="PRO_5007567172" evidence="1">
    <location>
        <begin position="23"/>
        <end position="456"/>
    </location>
</feature>
<sequence>MRMSLGPFLGAAVGLCLLSACVDPDGSTGLAASEAATESELGAATEEKSFEVWAVDQSNTNGLTYGGTVYIYNGQGLMGASGVNPAAAEVIDLGGETATLCFAQTGANPVRPHMLFFNAAHTHAVLSFVASGHVAIFDAETRAPVACLRSSPGADGARQAHAAVPAPDDSYILVANQNGKLLERIATDYAAGTFAWDHDATLDLTRCIAPSGDPCQFPHIRPDNAPICPIIDASGTYGFITLRGGGLFVVDPTATPIQIVGEYDATTVHGNGCGGVEAGGSMFIDSGGGTAANLDQFDLYRFPLTGYAATNAANTPPPEVVFTDASPDRDAHGTLLTKHAGSVWVLDRIRGVAEVFDVATNARTGTVDLKGPYSSDPAPDLMDMSPSGNRIFVTLRGPTPLSGDPHASVGSTPGVGVIHVTAHGRSGKLKAITPITNKDGSGVERADPHAIRVRRL</sequence>
<evidence type="ECO:0000313" key="2">
    <source>
        <dbReference type="EMBL" id="KYF69346.1"/>
    </source>
</evidence>
<dbReference type="PROSITE" id="PS51257">
    <property type="entry name" value="PROKAR_LIPOPROTEIN"/>
    <property type="match status" value="1"/>
</dbReference>
<feature type="signal peptide" evidence="1">
    <location>
        <begin position="1"/>
        <end position="22"/>
    </location>
</feature>
<organism evidence="2 3">
    <name type="scientific">Sorangium cellulosum</name>
    <name type="common">Polyangium cellulosum</name>
    <dbReference type="NCBI Taxonomy" id="56"/>
    <lineage>
        <taxon>Bacteria</taxon>
        <taxon>Pseudomonadati</taxon>
        <taxon>Myxococcota</taxon>
        <taxon>Polyangia</taxon>
        <taxon>Polyangiales</taxon>
        <taxon>Polyangiaceae</taxon>
        <taxon>Sorangium</taxon>
    </lineage>
</organism>
<accession>A0A150QNT7</accession>
<reference evidence="2 3" key="1">
    <citation type="submission" date="2014-02" db="EMBL/GenBank/DDBJ databases">
        <title>The small core and large imbalanced accessory genome model reveals a collaborative survival strategy of Sorangium cellulosum strains in nature.</title>
        <authorList>
            <person name="Han K."/>
            <person name="Peng R."/>
            <person name="Blom J."/>
            <person name="Li Y.-Z."/>
        </authorList>
    </citation>
    <scope>NUCLEOTIDE SEQUENCE [LARGE SCALE GENOMIC DNA]</scope>
    <source>
        <strain evidence="2 3">So0008-312</strain>
    </source>
</reference>
<dbReference type="SUPFAM" id="SSF75011">
    <property type="entry name" value="3-carboxy-cis,cis-mucoante lactonizing enzyme"/>
    <property type="match status" value="1"/>
</dbReference>
<comment type="caution">
    <text evidence="2">The sequence shown here is derived from an EMBL/GenBank/DDBJ whole genome shotgun (WGS) entry which is preliminary data.</text>
</comment>
<dbReference type="Proteomes" id="UP000075260">
    <property type="component" value="Unassembled WGS sequence"/>
</dbReference>
<name>A0A150QNT7_SORCE</name>
<dbReference type="EMBL" id="JEMA01000477">
    <property type="protein sequence ID" value="KYF69346.1"/>
    <property type="molecule type" value="Genomic_DNA"/>
</dbReference>
<evidence type="ECO:0000313" key="3">
    <source>
        <dbReference type="Proteomes" id="UP000075260"/>
    </source>
</evidence>
<dbReference type="OrthoDB" id="9770071at2"/>
<evidence type="ECO:0000256" key="1">
    <source>
        <dbReference type="SAM" id="SignalP"/>
    </source>
</evidence>